<evidence type="ECO:0000256" key="3">
    <source>
        <dbReference type="ARBA" id="ARBA00012970"/>
    </source>
</evidence>
<dbReference type="InterPro" id="IPR036291">
    <property type="entry name" value="NAD(P)-bd_dom_sf"/>
</dbReference>
<comment type="similarity">
    <text evidence="2 8">Belongs to the glutamyl-tRNA reductase family.</text>
</comment>
<evidence type="ECO:0000256" key="4">
    <source>
        <dbReference type="ARBA" id="ARBA00022857"/>
    </source>
</evidence>
<dbReference type="InterPro" id="IPR015895">
    <property type="entry name" value="4pyrrol_synth_GluRdtase_N"/>
</dbReference>
<comment type="function">
    <text evidence="8">Catalyzes the NADPH-dependent reduction of glutamyl-tRNA(Glu) to glutamate 1-semialdehyde (GSA).</text>
</comment>
<protein>
    <recommendedName>
        <fullName evidence="3 8">Glutamyl-tRNA reductase</fullName>
        <shortName evidence="8">GluTR</shortName>
        <ecNumber evidence="3 8">1.2.1.70</ecNumber>
    </recommendedName>
</protein>
<dbReference type="HAMAP" id="MF_00087">
    <property type="entry name" value="Glu_tRNA_reductase"/>
    <property type="match status" value="1"/>
</dbReference>
<reference evidence="12 13" key="1">
    <citation type="submission" date="2024-09" db="EMBL/GenBank/DDBJ databases">
        <authorList>
            <person name="Pan X."/>
        </authorList>
    </citation>
    <scope>NUCLEOTIDE SEQUENCE [LARGE SCALE GENOMIC DNA]</scope>
    <source>
        <strain evidence="12 13">B2969</strain>
    </source>
</reference>
<comment type="catalytic activity">
    <reaction evidence="7 8">
        <text>(S)-4-amino-5-oxopentanoate + tRNA(Glu) + NADP(+) = L-glutamyl-tRNA(Glu) + NADPH + H(+)</text>
        <dbReference type="Rhea" id="RHEA:12344"/>
        <dbReference type="Rhea" id="RHEA-COMP:9663"/>
        <dbReference type="Rhea" id="RHEA-COMP:9680"/>
        <dbReference type="ChEBI" id="CHEBI:15378"/>
        <dbReference type="ChEBI" id="CHEBI:57501"/>
        <dbReference type="ChEBI" id="CHEBI:57783"/>
        <dbReference type="ChEBI" id="CHEBI:58349"/>
        <dbReference type="ChEBI" id="CHEBI:78442"/>
        <dbReference type="ChEBI" id="CHEBI:78520"/>
        <dbReference type="EC" id="1.2.1.70"/>
    </reaction>
</comment>
<comment type="domain">
    <text evidence="8">Possesses an unusual extended V-shaped dimeric structure with each monomer consisting of three distinct domains arranged along a curved 'spinal' alpha-helix. The N-terminal catalytic domain specifically recognizes the glutamate moiety of the substrate. The second domain is the NADPH-binding domain, and the third C-terminal domain is responsible for dimerization.</text>
</comment>
<feature type="binding site" evidence="8">
    <location>
        <begin position="118"/>
        <end position="120"/>
    </location>
    <ligand>
        <name>substrate</name>
    </ligand>
</feature>
<evidence type="ECO:0000256" key="2">
    <source>
        <dbReference type="ARBA" id="ARBA00005916"/>
    </source>
</evidence>
<comment type="pathway">
    <text evidence="1 8">Porphyrin-containing compound metabolism; protoporphyrin-IX biosynthesis; 5-aminolevulinate from L-glutamyl-tRNA(Glu): step 1/2.</text>
</comment>
<evidence type="ECO:0000259" key="11">
    <source>
        <dbReference type="Pfam" id="PF05201"/>
    </source>
</evidence>
<feature type="active site" description="Nucleophile" evidence="8">
    <location>
        <position position="49"/>
    </location>
</feature>
<dbReference type="PIRSF" id="PIRSF000445">
    <property type="entry name" value="4pyrrol_synth_GluRdtase"/>
    <property type="match status" value="1"/>
</dbReference>
<feature type="binding site" evidence="8">
    <location>
        <begin position="193"/>
        <end position="198"/>
    </location>
    <ligand>
        <name>NADP(+)</name>
        <dbReference type="ChEBI" id="CHEBI:58349"/>
    </ligand>
</feature>
<evidence type="ECO:0000313" key="12">
    <source>
        <dbReference type="EMBL" id="MFH8249629.1"/>
    </source>
</evidence>
<dbReference type="InterPro" id="IPR006151">
    <property type="entry name" value="Shikm_DH/Glu-tRNA_Rdtase"/>
</dbReference>
<feature type="domain" description="Glutamyl-tRNA reductase N-terminal" evidence="11">
    <location>
        <begin position="8"/>
        <end position="159"/>
    </location>
</feature>
<dbReference type="GO" id="GO:0008883">
    <property type="term" value="F:glutamyl-tRNA reductase activity"/>
    <property type="evidence" value="ECO:0007669"/>
    <property type="project" value="UniProtKB-EC"/>
</dbReference>
<comment type="miscellaneous">
    <text evidence="8">During catalysis, the active site Cys acts as a nucleophile attacking the alpha-carbonyl group of tRNA-bound glutamate with the formation of a thioester intermediate between enzyme and glutamate, and the concomitant release of tRNA(Glu). The thioester intermediate is finally reduced by direct hydride transfer from NADPH, to form the product GSA.</text>
</comment>
<feature type="binding site" evidence="8">
    <location>
        <position position="113"/>
    </location>
    <ligand>
        <name>substrate</name>
    </ligand>
</feature>
<dbReference type="PANTHER" id="PTHR43013:SF1">
    <property type="entry name" value="GLUTAMYL-TRNA REDUCTASE"/>
    <property type="match status" value="1"/>
</dbReference>
<dbReference type="SUPFAM" id="SSF69742">
    <property type="entry name" value="Glutamyl tRNA-reductase catalytic, N-terminal domain"/>
    <property type="match status" value="1"/>
</dbReference>
<dbReference type="EMBL" id="JBIQWL010000001">
    <property type="protein sequence ID" value="MFH8249629.1"/>
    <property type="molecule type" value="Genomic_DNA"/>
</dbReference>
<feature type="site" description="Important for activity" evidence="8">
    <location>
        <position position="103"/>
    </location>
</feature>
<accession>A0ABW7Q7R8</accession>
<gene>
    <name evidence="8" type="primary">hemA</name>
    <name evidence="12" type="ORF">ACH3VR_04585</name>
</gene>
<evidence type="ECO:0000256" key="6">
    <source>
        <dbReference type="ARBA" id="ARBA00023244"/>
    </source>
</evidence>
<keyword evidence="4 8" id="KW-0521">NADP</keyword>
<proteinExistence type="inferred from homology"/>
<dbReference type="Pfam" id="PF00745">
    <property type="entry name" value="GlutR_dimer"/>
    <property type="match status" value="1"/>
</dbReference>
<feature type="binding site" evidence="8">
    <location>
        <position position="124"/>
    </location>
    <ligand>
        <name>substrate</name>
    </ligand>
</feature>
<evidence type="ECO:0000313" key="13">
    <source>
        <dbReference type="Proteomes" id="UP001610861"/>
    </source>
</evidence>
<sequence length="413" mass="43343">MVVLFCLTANHRNTEFDVLDRISRASSSTGADVIAAHDFVRGAVVVATCNRFETYLELDEPVTGGVVLAREAVLEAIAQKTGADAEALRASAVALSGDDVVRHLFAVSSGLESMVVGEEEISGQVQRALRAAREAGTSSTELEQAFQRAARATREVRAKADLAAAGRSLARLALDLADSRVTDWSTVPVLLVGTGQYAATTIAALQARGAEDVRVYSATGRADSFAAKYGVGAEHDLRTAIARADIVITSTARYTIGPADIPDERARLVIDLGLPRNVEPAVGSLPGIDLLDLELIGRHAALAELGAGAHEVVGSAAATFNAERAAAPAIVAWRTHVQSVLDSELTRLRADDTHTAAALRHLAGVLSHGPSTRAREFAAEGRLDEFERALETVFGLEVASGLSVVADENRAAG</sequence>
<evidence type="ECO:0000259" key="9">
    <source>
        <dbReference type="Pfam" id="PF00745"/>
    </source>
</evidence>
<keyword evidence="5 8" id="KW-0560">Oxidoreductase</keyword>
<comment type="caution">
    <text evidence="12">The sequence shown here is derived from an EMBL/GenBank/DDBJ whole genome shotgun (WGS) entry which is preliminary data.</text>
</comment>
<dbReference type="NCBIfam" id="NF000750">
    <property type="entry name" value="PRK00045.3-4"/>
    <property type="match status" value="1"/>
</dbReference>
<dbReference type="SUPFAM" id="SSF51735">
    <property type="entry name" value="NAD(P)-binding Rossmann-fold domains"/>
    <property type="match status" value="1"/>
</dbReference>
<dbReference type="Proteomes" id="UP001610861">
    <property type="component" value="Unassembled WGS sequence"/>
</dbReference>
<organism evidence="12 13">
    <name type="scientific">Microbacterium alkaliflavum</name>
    <dbReference type="NCBI Taxonomy" id="3248839"/>
    <lineage>
        <taxon>Bacteria</taxon>
        <taxon>Bacillati</taxon>
        <taxon>Actinomycetota</taxon>
        <taxon>Actinomycetes</taxon>
        <taxon>Micrococcales</taxon>
        <taxon>Microbacteriaceae</taxon>
        <taxon>Microbacterium</taxon>
    </lineage>
</organism>
<dbReference type="Gene3D" id="3.40.50.720">
    <property type="entry name" value="NAD(P)-binding Rossmann-like Domain"/>
    <property type="match status" value="1"/>
</dbReference>
<dbReference type="InterPro" id="IPR036343">
    <property type="entry name" value="GluRdtase_N_sf"/>
</dbReference>
<evidence type="ECO:0000256" key="5">
    <source>
        <dbReference type="ARBA" id="ARBA00023002"/>
    </source>
</evidence>
<keyword evidence="13" id="KW-1185">Reference proteome</keyword>
<feature type="domain" description="Quinate/shikimate 5-dehydrogenase/glutamyl-tRNA reductase" evidence="10">
    <location>
        <begin position="175"/>
        <end position="293"/>
    </location>
</feature>
<dbReference type="EC" id="1.2.1.70" evidence="3 8"/>
<evidence type="ECO:0000256" key="8">
    <source>
        <dbReference type="HAMAP-Rule" id="MF_00087"/>
    </source>
</evidence>
<evidence type="ECO:0000256" key="1">
    <source>
        <dbReference type="ARBA" id="ARBA00005059"/>
    </source>
</evidence>
<dbReference type="Pfam" id="PF01488">
    <property type="entry name" value="Shikimate_DH"/>
    <property type="match status" value="1"/>
</dbReference>
<dbReference type="InterPro" id="IPR000343">
    <property type="entry name" value="4pyrrol_synth_GluRdtase"/>
</dbReference>
<dbReference type="Gene3D" id="3.30.460.30">
    <property type="entry name" value="Glutamyl-tRNA reductase, N-terminal domain"/>
    <property type="match status" value="1"/>
</dbReference>
<name>A0ABW7Q7R8_9MICO</name>
<comment type="subunit">
    <text evidence="8">Homodimer.</text>
</comment>
<evidence type="ECO:0000259" key="10">
    <source>
        <dbReference type="Pfam" id="PF01488"/>
    </source>
</evidence>
<keyword evidence="6 8" id="KW-0627">Porphyrin biosynthesis</keyword>
<feature type="domain" description="Tetrapyrrole biosynthesis glutamyl-tRNA reductase dimerisation" evidence="9">
    <location>
        <begin position="323"/>
        <end position="396"/>
    </location>
</feature>
<dbReference type="InterPro" id="IPR015896">
    <property type="entry name" value="4pyrrol_synth_GluRdtase_dimer"/>
</dbReference>
<dbReference type="PANTHER" id="PTHR43013">
    <property type="entry name" value="GLUTAMYL-TRNA REDUCTASE"/>
    <property type="match status" value="1"/>
</dbReference>
<evidence type="ECO:0000256" key="7">
    <source>
        <dbReference type="ARBA" id="ARBA00047464"/>
    </source>
</evidence>
<dbReference type="Pfam" id="PF05201">
    <property type="entry name" value="GlutR_N"/>
    <property type="match status" value="1"/>
</dbReference>
<feature type="binding site" evidence="8">
    <location>
        <begin position="48"/>
        <end position="51"/>
    </location>
    <ligand>
        <name>substrate</name>
    </ligand>
</feature>